<name>A0ABV7Q0X2_9ACTN</name>
<dbReference type="Gene3D" id="3.40.50.300">
    <property type="entry name" value="P-loop containing nucleotide triphosphate hydrolases"/>
    <property type="match status" value="1"/>
</dbReference>
<keyword evidence="2" id="KW-1185">Reference proteome</keyword>
<gene>
    <name evidence="1" type="ORF">ACFO8M_12145</name>
</gene>
<dbReference type="PANTHER" id="PTHR35205">
    <property type="entry name" value="NB-ARC AND TPR DOMAIN PROTEIN"/>
    <property type="match status" value="1"/>
</dbReference>
<dbReference type="RefSeq" id="WP_387975233.1">
    <property type="nucleotide sequence ID" value="NZ_JBHRWO010000010.1"/>
</dbReference>
<dbReference type="Proteomes" id="UP001595712">
    <property type="component" value="Unassembled WGS sequence"/>
</dbReference>
<accession>A0ABV7Q0X2</accession>
<dbReference type="PANTHER" id="PTHR35205:SF1">
    <property type="entry name" value="ZU5 DOMAIN-CONTAINING PROTEIN"/>
    <property type="match status" value="1"/>
</dbReference>
<dbReference type="InterPro" id="IPR011990">
    <property type="entry name" value="TPR-like_helical_dom_sf"/>
</dbReference>
<dbReference type="InterPro" id="IPR027417">
    <property type="entry name" value="P-loop_NTPase"/>
</dbReference>
<evidence type="ECO:0008006" key="3">
    <source>
        <dbReference type="Google" id="ProtNLM"/>
    </source>
</evidence>
<dbReference type="EMBL" id="JBHRWO010000010">
    <property type="protein sequence ID" value="MFC3493234.1"/>
    <property type="molecule type" value="Genomic_DNA"/>
</dbReference>
<comment type="caution">
    <text evidence="1">The sequence shown here is derived from an EMBL/GenBank/DDBJ whole genome shotgun (WGS) entry which is preliminary data.</text>
</comment>
<evidence type="ECO:0000313" key="2">
    <source>
        <dbReference type="Proteomes" id="UP001595712"/>
    </source>
</evidence>
<dbReference type="SUPFAM" id="SSF52540">
    <property type="entry name" value="P-loop containing nucleoside triphosphate hydrolases"/>
    <property type="match status" value="1"/>
</dbReference>
<dbReference type="Gene3D" id="1.25.40.10">
    <property type="entry name" value="Tetratricopeptide repeat domain"/>
    <property type="match status" value="1"/>
</dbReference>
<evidence type="ECO:0000313" key="1">
    <source>
        <dbReference type="EMBL" id="MFC3493234.1"/>
    </source>
</evidence>
<sequence>MPENTAPQPGFTVNDPRVHNLIQGQQVQLHMNQPVQVRVHSFAEGPLLIGRIPRPAAARTARAADRGIAADSRTVITGMVGSGKTQLAAGNARTRWDAGEIDLLLWVNASTRDGIATAFAEAGTAVRGSANPDQFLSWLDRPNTPRWLIVLDGVSDPDHLTDLWPPENSRGQTILTTRIRSAALDGHRIHIGPFTPEESAAYLERRLGSGSSALKGAKALAAELGHLPLALAHVAAHLLDRPGLDCTAYSQLFIRKPDGSAPANRLPALDAMREAIEHADRREPERFAKPILCLASDLDPAGVPATLFRSAATRNAFKGINGIPADSPVLVRAVQEALASLHRLSLIDLDGEVVRIHPLVQRAGAEFPGAKGRTAWTNVAIAALREIKPGSGADPATLAVFQANAKRVQAIAKTAPPPPAQAVHPDDLTDLMELSDLGISQINAGDTTAGLANLEAALTGYTRVLGPDDEITANTRKLIADARKIIELIRLKDSSSRAATALLEEALEDCLRRVGPYDLQTFNARSNLAHHQGDILGDYGGAVAAMELIVADAIRVFGPSALMTDALRADLAEFRRKATTPGGPGS</sequence>
<reference evidence="2" key="1">
    <citation type="journal article" date="2019" name="Int. J. Syst. Evol. Microbiol.">
        <title>The Global Catalogue of Microorganisms (GCM) 10K type strain sequencing project: providing services to taxonomists for standard genome sequencing and annotation.</title>
        <authorList>
            <consortium name="The Broad Institute Genomics Platform"/>
            <consortium name="The Broad Institute Genome Sequencing Center for Infectious Disease"/>
            <person name="Wu L."/>
            <person name="Ma J."/>
        </authorList>
    </citation>
    <scope>NUCLEOTIDE SEQUENCE [LARGE SCALE GENOMIC DNA]</scope>
    <source>
        <strain evidence="2">CGMCC 4.7396</strain>
    </source>
</reference>
<protein>
    <recommendedName>
        <fullName evidence="3">NB-ARC domain-containing protein</fullName>
    </recommendedName>
</protein>
<organism evidence="1 2">
    <name type="scientific">Glycomyces rhizosphaerae</name>
    <dbReference type="NCBI Taxonomy" id="2054422"/>
    <lineage>
        <taxon>Bacteria</taxon>
        <taxon>Bacillati</taxon>
        <taxon>Actinomycetota</taxon>
        <taxon>Actinomycetes</taxon>
        <taxon>Glycomycetales</taxon>
        <taxon>Glycomycetaceae</taxon>
        <taxon>Glycomyces</taxon>
    </lineage>
</organism>
<proteinExistence type="predicted"/>